<dbReference type="Proteomes" id="UP000193083">
    <property type="component" value="Unassembled WGS sequence"/>
</dbReference>
<dbReference type="Gene3D" id="1.10.3720.10">
    <property type="entry name" value="MetI-like"/>
    <property type="match status" value="1"/>
</dbReference>
<dbReference type="InterPro" id="IPR045621">
    <property type="entry name" value="BPD_transp_1_N"/>
</dbReference>
<feature type="transmembrane region" description="Helical" evidence="7">
    <location>
        <begin position="7"/>
        <end position="29"/>
    </location>
</feature>
<evidence type="ECO:0000313" key="11">
    <source>
        <dbReference type="Proteomes" id="UP000193083"/>
    </source>
</evidence>
<evidence type="ECO:0000256" key="4">
    <source>
        <dbReference type="ARBA" id="ARBA00022692"/>
    </source>
</evidence>
<dbReference type="SUPFAM" id="SSF161098">
    <property type="entry name" value="MetI-like"/>
    <property type="match status" value="1"/>
</dbReference>
<evidence type="ECO:0000256" key="7">
    <source>
        <dbReference type="RuleBase" id="RU363032"/>
    </source>
</evidence>
<evidence type="ECO:0000256" key="6">
    <source>
        <dbReference type="ARBA" id="ARBA00023136"/>
    </source>
</evidence>
<feature type="transmembrane region" description="Helical" evidence="7">
    <location>
        <begin position="238"/>
        <end position="264"/>
    </location>
</feature>
<keyword evidence="5 7" id="KW-1133">Transmembrane helix</keyword>
<evidence type="ECO:0000259" key="8">
    <source>
        <dbReference type="PROSITE" id="PS50928"/>
    </source>
</evidence>
<dbReference type="Pfam" id="PF19300">
    <property type="entry name" value="BPD_transp_1_N"/>
    <property type="match status" value="1"/>
</dbReference>
<dbReference type="EMBL" id="FXBL01000003">
    <property type="protein sequence ID" value="SMH26692.1"/>
    <property type="molecule type" value="Genomic_DNA"/>
</dbReference>
<keyword evidence="11" id="KW-1185">Reference proteome</keyword>
<proteinExistence type="inferred from homology"/>
<dbReference type="InterPro" id="IPR000515">
    <property type="entry name" value="MetI-like"/>
</dbReference>
<dbReference type="Pfam" id="PF00528">
    <property type="entry name" value="BPD_transp_1"/>
    <property type="match status" value="1"/>
</dbReference>
<name>A0A1X7MPF1_9HYPH</name>
<organism evidence="10 11">
    <name type="scientific">Mesorhizobium australicum</name>
    <dbReference type="NCBI Taxonomy" id="536018"/>
    <lineage>
        <taxon>Bacteria</taxon>
        <taxon>Pseudomonadati</taxon>
        <taxon>Pseudomonadota</taxon>
        <taxon>Alphaproteobacteria</taxon>
        <taxon>Hyphomicrobiales</taxon>
        <taxon>Phyllobacteriaceae</taxon>
        <taxon>Mesorhizobium</taxon>
    </lineage>
</organism>
<comment type="similarity">
    <text evidence="7">Belongs to the binding-protein-dependent transport system permease family.</text>
</comment>
<sequence length="321" mass="34445">MQIIQYVIGRVLVALATMLGASIVIFTAVRMVPGGFEQVVLGPLATPESRAVVIAKFALDRSIIEQYGHWLTAATHGDFGISMVTQTSVTQELIRRAPATIQLALMSLLMALSIGLPLGVISGLTNGRPWQRSLGRFLGALGASIPDFVLGSLFLFVFTVWSLGLTIGGFVPFFEDPWTNLRAMVLPAITLAVFGIALILRTARDAVKTVMTEGYIAFAVACGEPPSRIVRHHVLRNAAVPIITVTATYLGYLLGGAIVVEVLFSIPGVGLYTYNGLMNRDYAIVQAGVLVAAAVFIAINMIADTIYSLLDPRISAQKREI</sequence>
<feature type="transmembrane region" description="Helical" evidence="7">
    <location>
        <begin position="284"/>
        <end position="310"/>
    </location>
</feature>
<dbReference type="GO" id="GO:0005886">
    <property type="term" value="C:plasma membrane"/>
    <property type="evidence" value="ECO:0007669"/>
    <property type="project" value="UniProtKB-SubCell"/>
</dbReference>
<evidence type="ECO:0000256" key="3">
    <source>
        <dbReference type="ARBA" id="ARBA00022475"/>
    </source>
</evidence>
<protein>
    <submittedName>
        <fullName evidence="10">Peptide/nickel transport system permease protein</fullName>
    </submittedName>
</protein>
<reference evidence="10 11" key="1">
    <citation type="submission" date="2017-04" db="EMBL/GenBank/DDBJ databases">
        <authorList>
            <person name="Afonso C.L."/>
            <person name="Miller P.J."/>
            <person name="Scott M.A."/>
            <person name="Spackman E."/>
            <person name="Goraichik I."/>
            <person name="Dimitrov K.M."/>
            <person name="Suarez D.L."/>
            <person name="Swayne D.E."/>
        </authorList>
    </citation>
    <scope>NUCLEOTIDE SEQUENCE [LARGE SCALE GENOMIC DNA]</scope>
    <source>
        <strain evidence="10 11">B5P</strain>
    </source>
</reference>
<evidence type="ECO:0000256" key="5">
    <source>
        <dbReference type="ARBA" id="ARBA00022989"/>
    </source>
</evidence>
<feature type="domain" description="ABC transmembrane type-1" evidence="8">
    <location>
        <begin position="97"/>
        <end position="303"/>
    </location>
</feature>
<dbReference type="GO" id="GO:0071916">
    <property type="term" value="F:dipeptide transmembrane transporter activity"/>
    <property type="evidence" value="ECO:0007669"/>
    <property type="project" value="TreeGrafter"/>
</dbReference>
<dbReference type="InterPro" id="IPR035906">
    <property type="entry name" value="MetI-like_sf"/>
</dbReference>
<keyword evidence="6 7" id="KW-0472">Membrane</keyword>
<feature type="transmembrane region" description="Helical" evidence="7">
    <location>
        <begin position="137"/>
        <end position="161"/>
    </location>
</feature>
<keyword evidence="4 7" id="KW-0812">Transmembrane</keyword>
<feature type="transmembrane region" description="Helical" evidence="7">
    <location>
        <begin position="103"/>
        <end position="125"/>
    </location>
</feature>
<comment type="subcellular location">
    <subcellularLocation>
        <location evidence="1 7">Cell membrane</location>
        <topology evidence="1 7">Multi-pass membrane protein</topology>
    </subcellularLocation>
</comment>
<evidence type="ECO:0000313" key="10">
    <source>
        <dbReference type="EMBL" id="SMH26692.1"/>
    </source>
</evidence>
<accession>A0A1X7MPF1</accession>
<dbReference type="PANTHER" id="PTHR43163:SF6">
    <property type="entry name" value="DIPEPTIDE TRANSPORT SYSTEM PERMEASE PROTEIN DPPB-RELATED"/>
    <property type="match status" value="1"/>
</dbReference>
<feature type="transmembrane region" description="Helical" evidence="7">
    <location>
        <begin position="181"/>
        <end position="200"/>
    </location>
</feature>
<evidence type="ECO:0000256" key="2">
    <source>
        <dbReference type="ARBA" id="ARBA00022448"/>
    </source>
</evidence>
<dbReference type="PANTHER" id="PTHR43163">
    <property type="entry name" value="DIPEPTIDE TRANSPORT SYSTEM PERMEASE PROTEIN DPPB-RELATED"/>
    <property type="match status" value="1"/>
</dbReference>
<dbReference type="AlphaFoldDB" id="A0A1X7MPF1"/>
<evidence type="ECO:0000313" key="9">
    <source>
        <dbReference type="EMBL" id="SMH26342.1"/>
    </source>
</evidence>
<evidence type="ECO:0000256" key="1">
    <source>
        <dbReference type="ARBA" id="ARBA00004651"/>
    </source>
</evidence>
<keyword evidence="3" id="KW-1003">Cell membrane</keyword>
<keyword evidence="2 7" id="KW-0813">Transport</keyword>
<dbReference type="PROSITE" id="PS50928">
    <property type="entry name" value="ABC_TM1"/>
    <property type="match status" value="1"/>
</dbReference>
<dbReference type="EMBL" id="FXBL01000002">
    <property type="protein sequence ID" value="SMH26342.1"/>
    <property type="molecule type" value="Genomic_DNA"/>
</dbReference>
<dbReference type="RefSeq" id="WP_085462486.1">
    <property type="nucleotide sequence ID" value="NZ_FXBL01000002.1"/>
</dbReference>
<dbReference type="CDD" id="cd06261">
    <property type="entry name" value="TM_PBP2"/>
    <property type="match status" value="1"/>
</dbReference>
<gene>
    <name evidence="9" type="ORF">SAMN02982922_0172</name>
    <name evidence="10" type="ORF">SAMN02982922_0406</name>
</gene>
<dbReference type="OrthoDB" id="9807402at2"/>